<dbReference type="PANTHER" id="PTHR11607:SF3">
    <property type="entry name" value="LYSOSOMAL ALPHA-MANNOSIDASE"/>
    <property type="match status" value="1"/>
</dbReference>
<dbReference type="EMBL" id="QUTC01004515">
    <property type="protein sequence ID" value="RHY64124.1"/>
    <property type="molecule type" value="Genomic_DNA"/>
</dbReference>
<organism evidence="1 2">
    <name type="scientific">Aphanomyces astaci</name>
    <name type="common">Crayfish plague agent</name>
    <dbReference type="NCBI Taxonomy" id="112090"/>
    <lineage>
        <taxon>Eukaryota</taxon>
        <taxon>Sar</taxon>
        <taxon>Stramenopiles</taxon>
        <taxon>Oomycota</taxon>
        <taxon>Saprolegniomycetes</taxon>
        <taxon>Saprolegniales</taxon>
        <taxon>Verrucalvaceae</taxon>
        <taxon>Aphanomyces</taxon>
    </lineage>
</organism>
<dbReference type="GO" id="GO:0030246">
    <property type="term" value="F:carbohydrate binding"/>
    <property type="evidence" value="ECO:0007669"/>
    <property type="project" value="InterPro"/>
</dbReference>
<dbReference type="Proteomes" id="UP000265716">
    <property type="component" value="Unassembled WGS sequence"/>
</dbReference>
<evidence type="ECO:0000313" key="2">
    <source>
        <dbReference type="Proteomes" id="UP000265716"/>
    </source>
</evidence>
<dbReference type="PANTHER" id="PTHR11607">
    <property type="entry name" value="ALPHA-MANNOSIDASE"/>
    <property type="match status" value="1"/>
</dbReference>
<dbReference type="AlphaFoldDB" id="A0A397DGN2"/>
<evidence type="ECO:0000313" key="1">
    <source>
        <dbReference type="EMBL" id="RHY64124.1"/>
    </source>
</evidence>
<comment type="caution">
    <text evidence="1">The sequence shown here is derived from an EMBL/GenBank/DDBJ whole genome shotgun (WGS) entry which is preliminary data.</text>
</comment>
<dbReference type="VEuPathDB" id="FungiDB:H257_15244"/>
<protein>
    <submittedName>
        <fullName evidence="1">Uncharacterized protein</fullName>
    </submittedName>
</protein>
<sequence length="226" mass="25258">TSSLLYYQAYGKQGDSCSSGAYLFHPNTSAVHNLPSVTSFKCQKTALLVACVFEFGTWGSLQYKLRAWDHSVVVEWTKTWYTDSNGLEFGKRVRDYRETWNLTLHNEEEKVAANYVPITIATTNTVEFANQNKTTTQGLTVRGSIALSVGPVHSAMEFLRVEMHQRHLDALVAVTKLNPQLHLPSNPSVAPRLPRNVGLTSMQIVASTSCLVVRLTHLFSIHEHPI</sequence>
<dbReference type="GO" id="GO:0004559">
    <property type="term" value="F:alpha-mannosidase activity"/>
    <property type="evidence" value="ECO:0007669"/>
    <property type="project" value="TreeGrafter"/>
</dbReference>
<name>A0A397DGN2_APHAT</name>
<dbReference type="SUPFAM" id="SSF74650">
    <property type="entry name" value="Galactose mutarotase-like"/>
    <property type="match status" value="1"/>
</dbReference>
<dbReference type="InterPro" id="IPR011013">
    <property type="entry name" value="Gal_mutarotase_sf_dom"/>
</dbReference>
<proteinExistence type="predicted"/>
<dbReference type="InterPro" id="IPR050843">
    <property type="entry name" value="Glycosyl_Hydrlase_38"/>
</dbReference>
<feature type="non-terminal residue" evidence="1">
    <location>
        <position position="1"/>
    </location>
</feature>
<accession>A0A397DGN2</accession>
<reference evidence="1 2" key="1">
    <citation type="submission" date="2018-08" db="EMBL/GenBank/DDBJ databases">
        <title>Aphanomyces genome sequencing and annotation.</title>
        <authorList>
            <person name="Minardi D."/>
            <person name="Oidtmann B."/>
            <person name="Van Der Giezen M."/>
            <person name="Studholme D.J."/>
        </authorList>
    </citation>
    <scope>NUCLEOTIDE SEQUENCE [LARGE SCALE GENOMIC DNA]</scope>
    <source>
        <strain evidence="1 2">SA</strain>
    </source>
</reference>
<dbReference type="GO" id="GO:0005975">
    <property type="term" value="P:carbohydrate metabolic process"/>
    <property type="evidence" value="ECO:0007669"/>
    <property type="project" value="InterPro"/>
</dbReference>
<gene>
    <name evidence="1" type="ORF">DYB38_009952</name>
</gene>
<dbReference type="Gene3D" id="2.70.98.30">
    <property type="entry name" value="Golgi alpha-mannosidase II, domain 4"/>
    <property type="match status" value="2"/>
</dbReference>